<dbReference type="CDD" id="cd00038">
    <property type="entry name" value="CAP_ED"/>
    <property type="match status" value="1"/>
</dbReference>
<keyword evidence="3" id="KW-0804">Transcription</keyword>
<reference evidence="6" key="1">
    <citation type="submission" date="2020-10" db="EMBL/GenBank/DDBJ databases">
        <authorList>
            <person name="Gilroy R."/>
        </authorList>
    </citation>
    <scope>NUCLEOTIDE SEQUENCE</scope>
    <source>
        <strain evidence="6">3924</strain>
    </source>
</reference>
<dbReference type="PANTHER" id="PTHR24567">
    <property type="entry name" value="CRP FAMILY TRANSCRIPTIONAL REGULATORY PROTEIN"/>
    <property type="match status" value="1"/>
</dbReference>
<evidence type="ECO:0000256" key="2">
    <source>
        <dbReference type="ARBA" id="ARBA00023125"/>
    </source>
</evidence>
<dbReference type="PROSITE" id="PS50042">
    <property type="entry name" value="CNMP_BINDING_3"/>
    <property type="match status" value="1"/>
</dbReference>
<dbReference type="InterPro" id="IPR018490">
    <property type="entry name" value="cNMP-bd_dom_sf"/>
</dbReference>
<dbReference type="EMBL" id="JADIMV010000015">
    <property type="protein sequence ID" value="MBO8439145.1"/>
    <property type="molecule type" value="Genomic_DNA"/>
</dbReference>
<feature type="domain" description="Cyclic nucleotide-binding" evidence="4">
    <location>
        <begin position="17"/>
        <end position="137"/>
    </location>
</feature>
<dbReference type="GO" id="GO:0005829">
    <property type="term" value="C:cytosol"/>
    <property type="evidence" value="ECO:0007669"/>
    <property type="project" value="TreeGrafter"/>
</dbReference>
<keyword evidence="1" id="KW-0805">Transcription regulation</keyword>
<accession>A0A940DHU7</accession>
<dbReference type="PROSITE" id="PS51063">
    <property type="entry name" value="HTH_CRP_2"/>
    <property type="match status" value="1"/>
</dbReference>
<reference evidence="6" key="2">
    <citation type="journal article" date="2021" name="PeerJ">
        <title>Extensive microbial diversity within the chicken gut microbiome revealed by metagenomics and culture.</title>
        <authorList>
            <person name="Gilroy R."/>
            <person name="Ravi A."/>
            <person name="Getino M."/>
            <person name="Pursley I."/>
            <person name="Horton D.L."/>
            <person name="Alikhan N.F."/>
            <person name="Baker D."/>
            <person name="Gharbi K."/>
            <person name="Hall N."/>
            <person name="Watson M."/>
            <person name="Adriaenssens E.M."/>
            <person name="Foster-Nyarko E."/>
            <person name="Jarju S."/>
            <person name="Secka A."/>
            <person name="Antonio M."/>
            <person name="Oren A."/>
            <person name="Chaudhuri R.R."/>
            <person name="La Ragione R."/>
            <person name="Hildebrand F."/>
            <person name="Pallen M.J."/>
        </authorList>
    </citation>
    <scope>NUCLEOTIDE SEQUENCE</scope>
    <source>
        <strain evidence="6">3924</strain>
    </source>
</reference>
<dbReference type="Pfam" id="PF00027">
    <property type="entry name" value="cNMP_binding"/>
    <property type="match status" value="1"/>
</dbReference>
<evidence type="ECO:0000259" key="4">
    <source>
        <dbReference type="PROSITE" id="PS50042"/>
    </source>
</evidence>
<dbReference type="InterPro" id="IPR036390">
    <property type="entry name" value="WH_DNA-bd_sf"/>
</dbReference>
<dbReference type="PANTHER" id="PTHR24567:SF74">
    <property type="entry name" value="HTH-TYPE TRANSCRIPTIONAL REGULATOR ARCR"/>
    <property type="match status" value="1"/>
</dbReference>
<dbReference type="Pfam" id="PF13545">
    <property type="entry name" value="HTH_Crp_2"/>
    <property type="match status" value="1"/>
</dbReference>
<dbReference type="GO" id="GO:0003677">
    <property type="term" value="F:DNA binding"/>
    <property type="evidence" value="ECO:0007669"/>
    <property type="project" value="UniProtKB-KW"/>
</dbReference>
<evidence type="ECO:0000259" key="5">
    <source>
        <dbReference type="PROSITE" id="PS51063"/>
    </source>
</evidence>
<feature type="domain" description="HTH crp-type" evidence="5">
    <location>
        <begin position="151"/>
        <end position="223"/>
    </location>
</feature>
<name>A0A940DHU7_9BACT</name>
<dbReference type="InterPro" id="IPR036388">
    <property type="entry name" value="WH-like_DNA-bd_sf"/>
</dbReference>
<organism evidence="6 7">
    <name type="scientific">Candidatus Aphodosoma intestinipullorum</name>
    <dbReference type="NCBI Taxonomy" id="2840674"/>
    <lineage>
        <taxon>Bacteria</taxon>
        <taxon>Pseudomonadati</taxon>
        <taxon>Bacteroidota</taxon>
        <taxon>Bacteroidia</taxon>
        <taxon>Bacteroidales</taxon>
        <taxon>Candidatus Aphodosoma</taxon>
    </lineage>
</organism>
<dbReference type="SUPFAM" id="SSF51206">
    <property type="entry name" value="cAMP-binding domain-like"/>
    <property type="match status" value="1"/>
</dbReference>
<dbReference type="Proteomes" id="UP000712007">
    <property type="component" value="Unassembled WGS sequence"/>
</dbReference>
<dbReference type="InterPro" id="IPR014710">
    <property type="entry name" value="RmlC-like_jellyroll"/>
</dbReference>
<protein>
    <submittedName>
        <fullName evidence="6">Crp/Fnr family transcriptional regulator</fullName>
    </submittedName>
</protein>
<dbReference type="SUPFAM" id="SSF46785">
    <property type="entry name" value="Winged helix' DNA-binding domain"/>
    <property type="match status" value="1"/>
</dbReference>
<dbReference type="Gene3D" id="2.60.120.10">
    <property type="entry name" value="Jelly Rolls"/>
    <property type="match status" value="1"/>
</dbReference>
<evidence type="ECO:0000313" key="6">
    <source>
        <dbReference type="EMBL" id="MBO8439145.1"/>
    </source>
</evidence>
<dbReference type="InterPro" id="IPR012318">
    <property type="entry name" value="HTH_CRP"/>
</dbReference>
<keyword evidence="2" id="KW-0238">DNA-binding</keyword>
<gene>
    <name evidence="6" type="ORF">IAC51_00665</name>
</gene>
<evidence type="ECO:0000313" key="7">
    <source>
        <dbReference type="Proteomes" id="UP000712007"/>
    </source>
</evidence>
<evidence type="ECO:0000256" key="1">
    <source>
        <dbReference type="ARBA" id="ARBA00023015"/>
    </source>
</evidence>
<dbReference type="SMART" id="SM00419">
    <property type="entry name" value="HTH_CRP"/>
    <property type="match status" value="1"/>
</dbReference>
<evidence type="ECO:0000256" key="3">
    <source>
        <dbReference type="ARBA" id="ARBA00023163"/>
    </source>
</evidence>
<dbReference type="GO" id="GO:0003700">
    <property type="term" value="F:DNA-binding transcription factor activity"/>
    <property type="evidence" value="ECO:0007669"/>
    <property type="project" value="TreeGrafter"/>
</dbReference>
<proteinExistence type="predicted"/>
<dbReference type="SMART" id="SM00100">
    <property type="entry name" value="cNMP"/>
    <property type="match status" value="1"/>
</dbReference>
<sequence length="232" mass="26222">MVYFNKDLLPVDEINPMWKSLNTAERMYLRENAKYEEFKRGSIIYREGAAPTHMYCLISGKVKIFRDFVGGRSQLVRIIGPGESFAYRAYFAGENFMTSAAAVDNSEAYSLPLTVVGQILKSNNSLAVEFIKLLSRDLGVMDIRVVSLTQKHVRGRLAETLVMLMDKYGTEEDGKTLWGGMPREDLASFSNMTISNAIRTLSNFASEGIIELDGRRIRVLDEEKLRRISQLG</sequence>
<dbReference type="InterPro" id="IPR000595">
    <property type="entry name" value="cNMP-bd_dom"/>
</dbReference>
<dbReference type="Gene3D" id="1.10.10.10">
    <property type="entry name" value="Winged helix-like DNA-binding domain superfamily/Winged helix DNA-binding domain"/>
    <property type="match status" value="1"/>
</dbReference>
<dbReference type="InterPro" id="IPR050397">
    <property type="entry name" value="Env_Response_Regulators"/>
</dbReference>
<comment type="caution">
    <text evidence="6">The sequence shown here is derived from an EMBL/GenBank/DDBJ whole genome shotgun (WGS) entry which is preliminary data.</text>
</comment>
<dbReference type="AlphaFoldDB" id="A0A940DHU7"/>